<reference evidence="4" key="1">
    <citation type="submission" date="2006-03" db="EMBL/GenBank/DDBJ databases">
        <title>Complete genome sequence of Gemmatimonas aurantiaca T-27 that represents a novel phylum Gemmatimonadetes.</title>
        <authorList>
            <person name="Takasaki K."/>
            <person name="Ichikawa N."/>
            <person name="Miura H."/>
            <person name="Matsushita S."/>
            <person name="Watanabe Y."/>
            <person name="Oguchi A."/>
            <person name="Ankai A."/>
            <person name="Yashiro I."/>
            <person name="Takahashi M."/>
            <person name="Terui Y."/>
            <person name="Fukui S."/>
            <person name="Yokoyama H."/>
            <person name="Tanikawa S."/>
            <person name="Hanada S."/>
            <person name="Kamagata Y."/>
            <person name="Fujita N."/>
        </authorList>
    </citation>
    <scope>NUCLEOTIDE SEQUENCE [LARGE SCALE GENOMIC DNA]</scope>
    <source>
        <strain evidence="4">T-27 / DSM 14586 / JCM 11422 / NBRC 100505</strain>
    </source>
</reference>
<feature type="domain" description="Ice-binding protein C-terminal" evidence="2">
    <location>
        <begin position="217"/>
        <end position="240"/>
    </location>
</feature>
<dbReference type="Pfam" id="PF07589">
    <property type="entry name" value="PEP-CTERM"/>
    <property type="match status" value="1"/>
</dbReference>
<dbReference type="HOGENOM" id="CLU_1136767_0_0_0"/>
<keyword evidence="1" id="KW-0732">Signal</keyword>
<protein>
    <recommendedName>
        <fullName evidence="2">Ice-binding protein C-terminal domain-containing protein</fullName>
    </recommendedName>
</protein>
<dbReference type="RefSeq" id="WP_012683277.1">
    <property type="nucleotide sequence ID" value="NC_012489.1"/>
</dbReference>
<evidence type="ECO:0000259" key="2">
    <source>
        <dbReference type="Pfam" id="PF07589"/>
    </source>
</evidence>
<evidence type="ECO:0000256" key="1">
    <source>
        <dbReference type="SAM" id="SignalP"/>
    </source>
</evidence>
<dbReference type="NCBIfam" id="TIGR02595">
    <property type="entry name" value="PEP_CTERM"/>
    <property type="match status" value="1"/>
</dbReference>
<dbReference type="KEGG" id="gau:GAU_1788"/>
<accession>C1A405</accession>
<dbReference type="InterPro" id="IPR013424">
    <property type="entry name" value="Ice-binding_C"/>
</dbReference>
<dbReference type="AlphaFoldDB" id="C1A405"/>
<proteinExistence type="predicted"/>
<dbReference type="OrthoDB" id="8900059at2"/>
<evidence type="ECO:0000313" key="3">
    <source>
        <dbReference type="EMBL" id="BAH38830.1"/>
    </source>
</evidence>
<name>C1A405_GEMAT</name>
<sequence>MSRSFFKAALAAGSLVLASTVNAQSYSSNVGTVSSVSSVNDAMQVNQLTGVTLTAYWGQNGTSGPIAFGQQSGQWGFFGSGFSFFTGNGNGDTFFTTWALDNGQSGLTRLVFEAAGTNTAFDRAFGLLGLAEGTPGSSIGNSLDAYRCVVIVCFDAWNTHVTYNNQVGLFPDAPVGDLFTQMDVTFGRAIGAGRGIEAHFAFDTDLVTPYAGGGVVTPEPSTYALMAAGLAGIFGVARRRRQNG</sequence>
<feature type="chain" id="PRO_5002904020" description="Ice-binding protein C-terminal domain-containing protein" evidence="1">
    <location>
        <begin position="24"/>
        <end position="244"/>
    </location>
</feature>
<organism evidence="3 4">
    <name type="scientific">Gemmatimonas aurantiaca (strain DSM 14586 / JCM 11422 / NBRC 100505 / T-27)</name>
    <dbReference type="NCBI Taxonomy" id="379066"/>
    <lineage>
        <taxon>Bacteria</taxon>
        <taxon>Pseudomonadati</taxon>
        <taxon>Gemmatimonadota</taxon>
        <taxon>Gemmatimonadia</taxon>
        <taxon>Gemmatimonadales</taxon>
        <taxon>Gemmatimonadaceae</taxon>
        <taxon>Gemmatimonas</taxon>
    </lineage>
</organism>
<gene>
    <name evidence="3" type="ordered locus">GAU_1788</name>
</gene>
<feature type="signal peptide" evidence="1">
    <location>
        <begin position="1"/>
        <end position="23"/>
    </location>
</feature>
<keyword evidence="4" id="KW-1185">Reference proteome</keyword>
<dbReference type="Proteomes" id="UP000002209">
    <property type="component" value="Chromosome"/>
</dbReference>
<dbReference type="EMBL" id="AP009153">
    <property type="protein sequence ID" value="BAH38830.1"/>
    <property type="molecule type" value="Genomic_DNA"/>
</dbReference>
<evidence type="ECO:0000313" key="4">
    <source>
        <dbReference type="Proteomes" id="UP000002209"/>
    </source>
</evidence>